<dbReference type="AlphaFoldDB" id="A0A6J7AYA5"/>
<dbReference type="InterPro" id="IPR016161">
    <property type="entry name" value="Ald_DH/histidinol_DH"/>
</dbReference>
<organism evidence="7">
    <name type="scientific">freshwater metagenome</name>
    <dbReference type="NCBI Taxonomy" id="449393"/>
    <lineage>
        <taxon>unclassified sequences</taxon>
        <taxon>metagenomes</taxon>
        <taxon>ecological metagenomes</taxon>
    </lineage>
</organism>
<evidence type="ECO:0000313" key="8">
    <source>
        <dbReference type="EMBL" id="CAB4905059.1"/>
    </source>
</evidence>
<comment type="similarity">
    <text evidence="1">Belongs to the aldehyde dehydrogenase family.</text>
</comment>
<dbReference type="EMBL" id="CAEZXD010000054">
    <property type="protein sequence ID" value="CAB4683313.1"/>
    <property type="molecule type" value="Genomic_DNA"/>
</dbReference>
<dbReference type="EMBL" id="CAFBPT010000003">
    <property type="protein sequence ID" value="CAB5024927.1"/>
    <property type="molecule type" value="Genomic_DNA"/>
</dbReference>
<dbReference type="EMBL" id="CAFAAZ010000014">
    <property type="protein sequence ID" value="CAB4826474.1"/>
    <property type="molecule type" value="Genomic_DNA"/>
</dbReference>
<name>A0A6J7AYA5_9ZZZZ</name>
<dbReference type="EMBL" id="CAEZYD010000017">
    <property type="protein sequence ID" value="CAB4715238.1"/>
    <property type="molecule type" value="Genomic_DNA"/>
</dbReference>
<evidence type="ECO:0000259" key="3">
    <source>
        <dbReference type="Pfam" id="PF00171"/>
    </source>
</evidence>
<evidence type="ECO:0000256" key="2">
    <source>
        <dbReference type="ARBA" id="ARBA00023002"/>
    </source>
</evidence>
<dbReference type="Gene3D" id="3.40.309.10">
    <property type="entry name" value="Aldehyde Dehydrogenase, Chain A, domain 2"/>
    <property type="match status" value="1"/>
</dbReference>
<dbReference type="EMBL" id="CAFBMA010000024">
    <property type="protein sequence ID" value="CAB4905059.1"/>
    <property type="molecule type" value="Genomic_DNA"/>
</dbReference>
<dbReference type="EMBL" id="CAFBNU010000011">
    <property type="protein sequence ID" value="CAB4966748.1"/>
    <property type="molecule type" value="Genomic_DNA"/>
</dbReference>
<sequence length="497" mass="52740">MHANRSESIALEGLEMTRAQLYIGGKWINATAGKVFESRNPSNGSLIATLQEATSPDLELAVAAANGVNKFLRQSTVEVRASWCEAVANKIEASAELLADAMAKEQGKPRNREAIWEVRAAAKGFRDAAGHVRHLNGETLPSSDPDKRVITRRSPRGTYVVITPWNFPLNIPTEYLAPALATGNSVIWIPAPTTSYIAVLFMQIIESAGIPAGVINLLTGYGHVIGDAAVGHKGVDAIGFTGSTRVGNLIAQRGAGKPMLLELGGNGPAVVFADADLQAAAQAICDGAFLNAGQTCSATELVFVERKAQKELAEKILVISKRQVLGNSLDEATTIGPLNNEGVAKKMEEHISDALKNGAELLLGGTRAPELGSELFFNPTLITNVSKDALVAKEETFGPIVPLVPFDSFDEVVSMCSAPQFGLSSAVWTKDAGVAFALAEQMRSGIVNINDSSTYWELHIPFGGGSGTMSGIGRVGGIHTLMEMTEIKTITFNINKF</sequence>
<dbReference type="PROSITE" id="PS00070">
    <property type="entry name" value="ALDEHYDE_DEHYDR_CYS"/>
    <property type="match status" value="1"/>
</dbReference>
<dbReference type="InterPro" id="IPR016160">
    <property type="entry name" value="Ald_DH_CS_CYS"/>
</dbReference>
<evidence type="ECO:0000313" key="9">
    <source>
        <dbReference type="EMBL" id="CAB4966748.1"/>
    </source>
</evidence>
<dbReference type="PANTHER" id="PTHR43353:SF5">
    <property type="entry name" value="SUCCINATE-SEMIALDEHYDE DEHYDROGENASE, MITOCHONDRIAL"/>
    <property type="match status" value="1"/>
</dbReference>
<keyword evidence="2" id="KW-0560">Oxidoreductase</keyword>
<accession>A0A6J7AYA5</accession>
<dbReference type="FunFam" id="3.40.605.10:FF:000007">
    <property type="entry name" value="NAD/NADP-dependent betaine aldehyde dehydrogenase"/>
    <property type="match status" value="1"/>
</dbReference>
<dbReference type="EMBL" id="CAFAHD010000109">
    <property type="protein sequence ID" value="CAB4837837.1"/>
    <property type="molecule type" value="Genomic_DNA"/>
</dbReference>
<evidence type="ECO:0000313" key="5">
    <source>
        <dbReference type="EMBL" id="CAB4715238.1"/>
    </source>
</evidence>
<evidence type="ECO:0000313" key="10">
    <source>
        <dbReference type="EMBL" id="CAB5024927.1"/>
    </source>
</evidence>
<reference evidence="7" key="1">
    <citation type="submission" date="2020-05" db="EMBL/GenBank/DDBJ databases">
        <authorList>
            <person name="Chiriac C."/>
            <person name="Salcher M."/>
            <person name="Ghai R."/>
            <person name="Kavagutti S V."/>
        </authorList>
    </citation>
    <scope>NUCLEOTIDE SEQUENCE</scope>
</reference>
<dbReference type="CDD" id="cd07078">
    <property type="entry name" value="ALDH"/>
    <property type="match status" value="1"/>
</dbReference>
<dbReference type="InterPro" id="IPR016163">
    <property type="entry name" value="Ald_DH_C"/>
</dbReference>
<dbReference type="InterPro" id="IPR015590">
    <property type="entry name" value="Aldehyde_DH_dom"/>
</dbReference>
<dbReference type="PANTHER" id="PTHR43353">
    <property type="entry name" value="SUCCINATE-SEMIALDEHYDE DEHYDROGENASE, MITOCHONDRIAL"/>
    <property type="match status" value="1"/>
</dbReference>
<dbReference type="Gene3D" id="3.40.605.10">
    <property type="entry name" value="Aldehyde Dehydrogenase, Chain A, domain 1"/>
    <property type="match status" value="1"/>
</dbReference>
<dbReference type="GO" id="GO:0016620">
    <property type="term" value="F:oxidoreductase activity, acting on the aldehyde or oxo group of donors, NAD or NADP as acceptor"/>
    <property type="evidence" value="ECO:0007669"/>
    <property type="project" value="InterPro"/>
</dbReference>
<dbReference type="InterPro" id="IPR016162">
    <property type="entry name" value="Ald_DH_N"/>
</dbReference>
<protein>
    <submittedName>
        <fullName evidence="7">Unannotated protein</fullName>
    </submittedName>
</protein>
<proteinExistence type="inferred from homology"/>
<evidence type="ECO:0000256" key="1">
    <source>
        <dbReference type="ARBA" id="ARBA00009986"/>
    </source>
</evidence>
<evidence type="ECO:0000313" key="4">
    <source>
        <dbReference type="EMBL" id="CAB4683313.1"/>
    </source>
</evidence>
<dbReference type="InterPro" id="IPR050740">
    <property type="entry name" value="Aldehyde_DH_Superfamily"/>
</dbReference>
<dbReference type="SUPFAM" id="SSF53720">
    <property type="entry name" value="ALDH-like"/>
    <property type="match status" value="1"/>
</dbReference>
<dbReference type="Pfam" id="PF00171">
    <property type="entry name" value="Aldedh"/>
    <property type="match status" value="1"/>
</dbReference>
<evidence type="ECO:0000313" key="6">
    <source>
        <dbReference type="EMBL" id="CAB4826474.1"/>
    </source>
</evidence>
<feature type="domain" description="Aldehyde dehydrogenase" evidence="3">
    <location>
        <begin position="27"/>
        <end position="490"/>
    </location>
</feature>
<gene>
    <name evidence="4" type="ORF">UFOPK2343_01267</name>
    <name evidence="5" type="ORF">UFOPK2652_01056</name>
    <name evidence="6" type="ORF">UFOPK3128_01194</name>
    <name evidence="7" type="ORF">UFOPK3227_00863</name>
    <name evidence="8" type="ORF">UFOPK3511_01288</name>
    <name evidence="9" type="ORF">UFOPK3880_01035</name>
    <name evidence="10" type="ORF">UFOPK4146_00478</name>
</gene>
<evidence type="ECO:0000313" key="7">
    <source>
        <dbReference type="EMBL" id="CAB4837837.1"/>
    </source>
</evidence>